<organism evidence="2 3">
    <name type="scientific">Denticeps clupeoides</name>
    <name type="common">denticle herring</name>
    <dbReference type="NCBI Taxonomy" id="299321"/>
    <lineage>
        <taxon>Eukaryota</taxon>
        <taxon>Metazoa</taxon>
        <taxon>Chordata</taxon>
        <taxon>Craniata</taxon>
        <taxon>Vertebrata</taxon>
        <taxon>Euteleostomi</taxon>
        <taxon>Actinopterygii</taxon>
        <taxon>Neopterygii</taxon>
        <taxon>Teleostei</taxon>
        <taxon>Clupei</taxon>
        <taxon>Clupeiformes</taxon>
        <taxon>Denticipitoidei</taxon>
        <taxon>Denticipitidae</taxon>
        <taxon>Denticeps</taxon>
    </lineage>
</organism>
<dbReference type="PANTHER" id="PTHR21301">
    <property type="entry name" value="REVERSE TRANSCRIPTASE"/>
    <property type="match status" value="1"/>
</dbReference>
<dbReference type="GeneTree" id="ENSGT00940000154669"/>
<reference evidence="2" key="2">
    <citation type="submission" date="2025-08" db="UniProtKB">
        <authorList>
            <consortium name="Ensembl"/>
        </authorList>
    </citation>
    <scope>IDENTIFICATION</scope>
</reference>
<accession>A0AAY4A928</accession>
<feature type="region of interest" description="Disordered" evidence="1">
    <location>
        <begin position="1"/>
        <end position="20"/>
    </location>
</feature>
<dbReference type="Ensembl" id="ENSDCDT00010003846.1">
    <property type="protein sequence ID" value="ENSDCDP00010003701.1"/>
    <property type="gene ID" value="ENSDCDG00010001686.1"/>
</dbReference>
<name>A0AAY4A928_9TELE</name>
<evidence type="ECO:0008006" key="4">
    <source>
        <dbReference type="Google" id="ProtNLM"/>
    </source>
</evidence>
<protein>
    <recommendedName>
        <fullName evidence="4">Reverse transcriptase</fullName>
    </recommendedName>
</protein>
<evidence type="ECO:0000256" key="1">
    <source>
        <dbReference type="SAM" id="MobiDB-lite"/>
    </source>
</evidence>
<reference evidence="2" key="3">
    <citation type="submission" date="2025-09" db="UniProtKB">
        <authorList>
            <consortium name="Ensembl"/>
        </authorList>
    </citation>
    <scope>IDENTIFICATION</scope>
</reference>
<dbReference type="Proteomes" id="UP000694580">
    <property type="component" value="Chromosome 2"/>
</dbReference>
<proteinExistence type="predicted"/>
<dbReference type="AlphaFoldDB" id="A0AAY4A928"/>
<sequence>KGNDRLQENLPHPHPTQHPWLHNTKALQELKRNKEIVIKPADKGSVVVIMDREQYVWEANRQLSKTEHYQRLDKPIFPDTVPKIKIILDDLVKENFIKNKQWKYLHETIGSRPRQFYLLPKIQKEPTTWSVPHRIPPGRPIVSDCESDSYRIAEFIEYHLNPISNKHPSYIKDTYDFINIIRQTRIPLEAFLFTIDRQPLHKY</sequence>
<reference evidence="2 3" key="1">
    <citation type="submission" date="2020-06" db="EMBL/GenBank/DDBJ databases">
        <authorList>
            <consortium name="Wellcome Sanger Institute Data Sharing"/>
        </authorList>
    </citation>
    <scope>NUCLEOTIDE SEQUENCE [LARGE SCALE GENOMIC DNA]</scope>
</reference>
<keyword evidence="3" id="KW-1185">Reference proteome</keyword>
<evidence type="ECO:0000313" key="2">
    <source>
        <dbReference type="Ensembl" id="ENSDCDP00010003701.1"/>
    </source>
</evidence>
<dbReference type="PANTHER" id="PTHR21301:SF10">
    <property type="entry name" value="REVERSE TRANSCRIPTASE DOMAIN-CONTAINING PROTEIN"/>
    <property type="match status" value="1"/>
</dbReference>
<evidence type="ECO:0000313" key="3">
    <source>
        <dbReference type="Proteomes" id="UP000694580"/>
    </source>
</evidence>